<evidence type="ECO:0000259" key="2">
    <source>
        <dbReference type="Pfam" id="PF01464"/>
    </source>
</evidence>
<dbReference type="STRING" id="1515439.SAMN06265784_12334"/>
<evidence type="ECO:0000256" key="1">
    <source>
        <dbReference type="SAM" id="MobiDB-lite"/>
    </source>
</evidence>
<dbReference type="CDD" id="cd16892">
    <property type="entry name" value="LT_VirB1-like"/>
    <property type="match status" value="1"/>
</dbReference>
<dbReference type="Proteomes" id="UP000193228">
    <property type="component" value="Unassembled WGS sequence"/>
</dbReference>
<dbReference type="SUPFAM" id="SSF53955">
    <property type="entry name" value="Lysozyme-like"/>
    <property type="match status" value="1"/>
</dbReference>
<feature type="domain" description="Transglycosylase SLT" evidence="2">
    <location>
        <begin position="23"/>
        <end position="146"/>
    </location>
</feature>
<gene>
    <name evidence="3" type="ORF">SAMN06265784_12334</name>
</gene>
<dbReference type="AlphaFoldDB" id="A0A1X7M6G6"/>
<protein>
    <submittedName>
        <fullName evidence="3">Type IV secretion system protein VirB1</fullName>
    </submittedName>
</protein>
<dbReference type="EMBL" id="FXAT01000023">
    <property type="protein sequence ID" value="SMG61570.1"/>
    <property type="molecule type" value="Genomic_DNA"/>
</dbReference>
<proteinExistence type="predicted"/>
<evidence type="ECO:0000313" key="4">
    <source>
        <dbReference type="Proteomes" id="UP000193228"/>
    </source>
</evidence>
<name>A0A1X7M6G6_9BURK</name>
<dbReference type="Pfam" id="PF01464">
    <property type="entry name" value="SLT"/>
    <property type="match status" value="1"/>
</dbReference>
<reference evidence="4" key="1">
    <citation type="submission" date="2017-04" db="EMBL/GenBank/DDBJ databases">
        <authorList>
            <person name="Varghese N."/>
            <person name="Submissions S."/>
        </authorList>
    </citation>
    <scope>NUCLEOTIDE SEQUENCE [LARGE SCALE GENOMIC DNA]</scope>
    <source>
        <strain evidence="4">LMG 29540</strain>
    </source>
</reference>
<accession>A0A1X7M6G6</accession>
<dbReference type="Gene3D" id="1.10.530.10">
    <property type="match status" value="1"/>
</dbReference>
<dbReference type="InterPro" id="IPR008258">
    <property type="entry name" value="Transglycosylase_SLT_dom_1"/>
</dbReference>
<sequence length="231" mass="24189">MLHASRRYMRGVPMIPVDFNTLAHQCAPNVHPTTLQAIVRTESGFNPFAIGVVGGRLARQPRNQAEAVATAKALDAQGLNFSMGLGQVNKANLARYGLTYESAFDLCANLKAGGSILHECYTRAASQLGAESALGAAISCYYSGNFTRGFKADQGGTSYVQRVSSNATQANPAIAAVPAIPVILDKGAAKKAVAPRSRNPTPLTGTEREASGSESAGPKSAGWDAFGDFQK</sequence>
<feature type="region of interest" description="Disordered" evidence="1">
    <location>
        <begin position="189"/>
        <end position="231"/>
    </location>
</feature>
<keyword evidence="4" id="KW-1185">Reference proteome</keyword>
<dbReference type="InterPro" id="IPR023346">
    <property type="entry name" value="Lysozyme-like_dom_sf"/>
</dbReference>
<evidence type="ECO:0000313" key="3">
    <source>
        <dbReference type="EMBL" id="SMG61570.1"/>
    </source>
</evidence>
<organism evidence="3 4">
    <name type="scientific">Paraburkholderia susongensis</name>
    <dbReference type="NCBI Taxonomy" id="1515439"/>
    <lineage>
        <taxon>Bacteria</taxon>
        <taxon>Pseudomonadati</taxon>
        <taxon>Pseudomonadota</taxon>
        <taxon>Betaproteobacteria</taxon>
        <taxon>Burkholderiales</taxon>
        <taxon>Burkholderiaceae</taxon>
        <taxon>Paraburkholderia</taxon>
    </lineage>
</organism>